<name>A0A2G9HCA2_9LAMI</name>
<evidence type="ECO:0000313" key="1">
    <source>
        <dbReference type="EMBL" id="PIN15093.1"/>
    </source>
</evidence>
<dbReference type="AlphaFoldDB" id="A0A2G9HCA2"/>
<dbReference type="EMBL" id="NKXS01002152">
    <property type="protein sequence ID" value="PIN15093.1"/>
    <property type="molecule type" value="Genomic_DNA"/>
</dbReference>
<dbReference type="Proteomes" id="UP000231279">
    <property type="component" value="Unassembled WGS sequence"/>
</dbReference>
<dbReference type="PANTHER" id="PTHR35732:SF1">
    <property type="entry name" value="OS10G0545100 PROTEIN"/>
    <property type="match status" value="1"/>
</dbReference>
<dbReference type="Pfam" id="PF12646">
    <property type="entry name" value="DUF3783"/>
    <property type="match status" value="1"/>
</dbReference>
<accession>A0A2G9HCA2</accession>
<proteinExistence type="predicted"/>
<comment type="caution">
    <text evidence="1">The sequence shown here is derived from an EMBL/GenBank/DDBJ whole genome shotgun (WGS) entry which is preliminary data.</text>
</comment>
<protein>
    <submittedName>
        <fullName evidence="1">Uncharacterized protein</fullName>
    </submittedName>
</protein>
<evidence type="ECO:0000313" key="2">
    <source>
        <dbReference type="Proteomes" id="UP000231279"/>
    </source>
</evidence>
<keyword evidence="2" id="KW-1185">Reference proteome</keyword>
<gene>
    <name evidence="1" type="ORF">CDL12_12272</name>
</gene>
<reference evidence="2" key="1">
    <citation type="journal article" date="2018" name="Gigascience">
        <title>Genome assembly of the Pink Ipe (Handroanthus impetiginosus, Bignoniaceae), a highly valued, ecologically keystone Neotropical timber forest tree.</title>
        <authorList>
            <person name="Silva-Junior O.B."/>
            <person name="Grattapaglia D."/>
            <person name="Novaes E."/>
            <person name="Collevatti R.G."/>
        </authorList>
    </citation>
    <scope>NUCLEOTIDE SEQUENCE [LARGE SCALE GENOMIC DNA]</scope>
    <source>
        <strain evidence="2">cv. UFG-1</strain>
    </source>
</reference>
<dbReference type="OrthoDB" id="2018221at2759"/>
<organism evidence="1 2">
    <name type="scientific">Handroanthus impetiginosus</name>
    <dbReference type="NCBI Taxonomy" id="429701"/>
    <lineage>
        <taxon>Eukaryota</taxon>
        <taxon>Viridiplantae</taxon>
        <taxon>Streptophyta</taxon>
        <taxon>Embryophyta</taxon>
        <taxon>Tracheophyta</taxon>
        <taxon>Spermatophyta</taxon>
        <taxon>Magnoliopsida</taxon>
        <taxon>eudicotyledons</taxon>
        <taxon>Gunneridae</taxon>
        <taxon>Pentapetalae</taxon>
        <taxon>asterids</taxon>
        <taxon>lamiids</taxon>
        <taxon>Lamiales</taxon>
        <taxon>Bignoniaceae</taxon>
        <taxon>Crescentiina</taxon>
        <taxon>Tabebuia alliance</taxon>
        <taxon>Handroanthus</taxon>
    </lineage>
</organism>
<dbReference type="PANTHER" id="PTHR35732">
    <property type="entry name" value="OS10G0545100 PROTEIN"/>
    <property type="match status" value="1"/>
</dbReference>
<sequence length="195" mass="21680">MASSLISNQNFVFQFPSLSLNLPKHNVLNTCISSCSSSTQSASHLKLHRISRASSEDLSPELIDDSKFVPLNSEDPNSKIWSTLVNLPTMNLALLLLGFQLEETAKLLKELDGEFLEVIFCTEAMINRSLWEVVNMKQSNLEASKMMMFIDAFPESGLEPPVFAAFVPDGADKPLSELIEEIMGDHEMLSARQKS</sequence>
<dbReference type="InterPro" id="IPR016621">
    <property type="entry name" value="UCP014543"/>
</dbReference>
<dbReference type="STRING" id="429701.A0A2G9HCA2"/>